<protein>
    <submittedName>
        <fullName evidence="3">Tripartite tricarboxylate transporter TctB family</fullName>
    </submittedName>
</protein>
<dbReference type="eggNOG" id="ENOG50334EM">
    <property type="taxonomic scope" value="Bacteria"/>
</dbReference>
<evidence type="ECO:0000313" key="4">
    <source>
        <dbReference type="Proteomes" id="UP000035100"/>
    </source>
</evidence>
<keyword evidence="4" id="KW-1185">Reference proteome</keyword>
<dbReference type="EMBL" id="AONG01000015">
    <property type="protein sequence ID" value="KIQ68295.1"/>
    <property type="molecule type" value="Genomic_DNA"/>
</dbReference>
<evidence type="ECO:0000259" key="2">
    <source>
        <dbReference type="Pfam" id="PF07331"/>
    </source>
</evidence>
<dbReference type="STRING" id="1123501.Wenmar_03134"/>
<dbReference type="AlphaFoldDB" id="A0A0D0NIZ7"/>
<organism evidence="3 4">
    <name type="scientific">Wenxinia marina DSM 24838</name>
    <dbReference type="NCBI Taxonomy" id="1123501"/>
    <lineage>
        <taxon>Bacteria</taxon>
        <taxon>Pseudomonadati</taxon>
        <taxon>Pseudomonadota</taxon>
        <taxon>Alphaproteobacteria</taxon>
        <taxon>Rhodobacterales</taxon>
        <taxon>Roseobacteraceae</taxon>
        <taxon>Wenxinia</taxon>
    </lineage>
</organism>
<feature type="transmembrane region" description="Helical" evidence="1">
    <location>
        <begin position="80"/>
        <end position="99"/>
    </location>
</feature>
<sequence length="152" mass="16334">MRNLNKIDVLAGLFVLVIAALSLFEASGLAMGSARSMGPGYFPFYIGLIMVVIGIALILQGRRPVEEAPEFGNLPSARSILLVLAAVTSFALMIERFGLVPATAVAVFLGTLADRESSLLQKLILTIVVPVVCVLIFKIGLSMSVDVFRWRP</sequence>
<proteinExistence type="predicted"/>
<name>A0A0D0NIZ7_9RHOB</name>
<keyword evidence="1" id="KW-0472">Membrane</keyword>
<gene>
    <name evidence="3" type="ORF">Wenmar_03134</name>
</gene>
<dbReference type="InterPro" id="IPR009936">
    <property type="entry name" value="DUF1468"/>
</dbReference>
<dbReference type="Pfam" id="PF07331">
    <property type="entry name" value="TctB"/>
    <property type="match status" value="1"/>
</dbReference>
<reference evidence="3 4" key="1">
    <citation type="submission" date="2013-01" db="EMBL/GenBank/DDBJ databases">
        <authorList>
            <person name="Fiebig A."/>
            <person name="Goeker M."/>
            <person name="Klenk H.-P.P."/>
        </authorList>
    </citation>
    <scope>NUCLEOTIDE SEQUENCE [LARGE SCALE GENOMIC DNA]</scope>
    <source>
        <strain evidence="3 4">DSM 24838</strain>
    </source>
</reference>
<accession>A0A0D0NIZ7</accession>
<feature type="domain" description="DUF1468" evidence="2">
    <location>
        <begin position="10"/>
        <end position="143"/>
    </location>
</feature>
<evidence type="ECO:0000313" key="3">
    <source>
        <dbReference type="EMBL" id="KIQ68295.1"/>
    </source>
</evidence>
<keyword evidence="1" id="KW-0812">Transmembrane</keyword>
<evidence type="ECO:0000256" key="1">
    <source>
        <dbReference type="SAM" id="Phobius"/>
    </source>
</evidence>
<feature type="transmembrane region" description="Helical" evidence="1">
    <location>
        <begin position="119"/>
        <end position="141"/>
    </location>
</feature>
<comment type="caution">
    <text evidence="3">The sequence shown here is derived from an EMBL/GenBank/DDBJ whole genome shotgun (WGS) entry which is preliminary data.</text>
</comment>
<keyword evidence="1" id="KW-1133">Transmembrane helix</keyword>
<dbReference type="RefSeq" id="WP_018303111.1">
    <property type="nucleotide sequence ID" value="NZ_KB902290.1"/>
</dbReference>
<feature type="transmembrane region" description="Helical" evidence="1">
    <location>
        <begin position="42"/>
        <end position="59"/>
    </location>
</feature>
<dbReference type="Proteomes" id="UP000035100">
    <property type="component" value="Unassembled WGS sequence"/>
</dbReference>